<evidence type="ECO:0000313" key="8">
    <source>
        <dbReference type="EMBL" id="SDM13886.1"/>
    </source>
</evidence>
<reference evidence="8 9" key="1">
    <citation type="submission" date="2016-10" db="EMBL/GenBank/DDBJ databases">
        <authorList>
            <person name="de Groot N.N."/>
        </authorList>
    </citation>
    <scope>NUCLEOTIDE SEQUENCE [LARGE SCALE GENOMIC DNA]</scope>
    <source>
        <strain evidence="8 9">SLAS-1</strain>
    </source>
</reference>
<feature type="domain" description="Metalloprotease TldD/E central" evidence="7">
    <location>
        <begin position="109"/>
        <end position="205"/>
    </location>
</feature>
<evidence type="ECO:0000256" key="3">
    <source>
        <dbReference type="ARBA" id="ARBA00022801"/>
    </source>
</evidence>
<dbReference type="GO" id="GO:0008237">
    <property type="term" value="F:metallopeptidase activity"/>
    <property type="evidence" value="ECO:0007669"/>
    <property type="project" value="UniProtKB-KW"/>
</dbReference>
<feature type="domain" description="Metalloprotease TldD/E C-terminal" evidence="6">
    <location>
        <begin position="221"/>
        <end position="459"/>
    </location>
</feature>
<dbReference type="InterPro" id="IPR045570">
    <property type="entry name" value="Metalloprtase-TldD/E_cen_dom"/>
</dbReference>
<evidence type="ECO:0000313" key="9">
    <source>
        <dbReference type="Proteomes" id="UP000199476"/>
    </source>
</evidence>
<dbReference type="Gene3D" id="3.30.2290.10">
    <property type="entry name" value="PmbA/TldD superfamily"/>
    <property type="match status" value="1"/>
</dbReference>
<evidence type="ECO:0000256" key="4">
    <source>
        <dbReference type="ARBA" id="ARBA00023049"/>
    </source>
</evidence>
<dbReference type="GO" id="GO:0005829">
    <property type="term" value="C:cytosol"/>
    <property type="evidence" value="ECO:0007669"/>
    <property type="project" value="TreeGrafter"/>
</dbReference>
<evidence type="ECO:0000256" key="1">
    <source>
        <dbReference type="ARBA" id="ARBA00005836"/>
    </source>
</evidence>
<evidence type="ECO:0000259" key="6">
    <source>
        <dbReference type="Pfam" id="PF19289"/>
    </source>
</evidence>
<dbReference type="PANTHER" id="PTHR30624:SF0">
    <property type="entry name" value="METALLOPROTEASE SLR0863"/>
    <property type="match status" value="1"/>
</dbReference>
<dbReference type="InterPro" id="IPR051463">
    <property type="entry name" value="Peptidase_U62_metallo"/>
</dbReference>
<dbReference type="GO" id="GO:0006508">
    <property type="term" value="P:proteolysis"/>
    <property type="evidence" value="ECO:0007669"/>
    <property type="project" value="UniProtKB-KW"/>
</dbReference>
<dbReference type="Pfam" id="PF19290">
    <property type="entry name" value="PmbA_TldD_2nd"/>
    <property type="match status" value="1"/>
</dbReference>
<dbReference type="OrthoDB" id="9803213at2"/>
<evidence type="ECO:0000259" key="5">
    <source>
        <dbReference type="Pfam" id="PF01523"/>
    </source>
</evidence>
<feature type="domain" description="Metalloprotease TldD/E N-terminal" evidence="5">
    <location>
        <begin position="18"/>
        <end position="78"/>
    </location>
</feature>
<gene>
    <name evidence="8" type="ORF">SAMN04488692_11810</name>
</gene>
<dbReference type="PANTHER" id="PTHR30624">
    <property type="entry name" value="UNCHARACTERIZED PROTEIN TLDD AND PMBA"/>
    <property type="match status" value="1"/>
</dbReference>
<keyword evidence="9" id="KW-1185">Reference proteome</keyword>
<dbReference type="InterPro" id="IPR025502">
    <property type="entry name" value="TldD"/>
</dbReference>
<dbReference type="PIRSF" id="PIRSF004919">
    <property type="entry name" value="TldD"/>
    <property type="match status" value="1"/>
</dbReference>
<dbReference type="InterPro" id="IPR002510">
    <property type="entry name" value="Metalloprtase-TldD/E_N"/>
</dbReference>
<keyword evidence="3" id="KW-0378">Hydrolase</keyword>
<evidence type="ECO:0000256" key="2">
    <source>
        <dbReference type="ARBA" id="ARBA00022670"/>
    </source>
</evidence>
<dbReference type="Pfam" id="PF19289">
    <property type="entry name" value="PmbA_TldD_3rd"/>
    <property type="match status" value="1"/>
</dbReference>
<sequence>MEKNLKSLIDVKNLDYGDVRYEKNKTTRISMENEELKNINSSYREGGHLRLYRDGRKVVNSFTSFAEAEEMRDSLLSLAMRARSLDDEQKRLKKAPVHTDKVSIEPKSDPRDYSLADKKELLENYNDLALSREYVINTEFNYQDFHSRRTFINSEGAEISYELLGSYISGGIFGRNSDTVQVKRVSFGGYPEFSRLLDRDEEIEESCEILKQMLSAEPISPGSYPVILNPRLASVFIHEAFGHLSEADMIENNPSFREKLELGTRLGGENLNVIDDPTLEDRPGSYRYDDEGQKGKKTDLIKEGKLAGRLHSRNTASSFEEPISGNMRAVDCQYTPIIRMSNIYIAAGEDKPADLFDSIDQGYYLVNSKGGQTTGDQFTFGAEYGYRIEAGEKKEMVRDINMSGELFKTLENISMVADDLSFAEVGGCGKSSSGGSMQLNMFSGRGAPHTKIDSVTIGGK</sequence>
<evidence type="ECO:0000259" key="7">
    <source>
        <dbReference type="Pfam" id="PF19290"/>
    </source>
</evidence>
<dbReference type="Proteomes" id="UP000199476">
    <property type="component" value="Unassembled WGS sequence"/>
</dbReference>
<dbReference type="InterPro" id="IPR035068">
    <property type="entry name" value="TldD/PmbA_N"/>
</dbReference>
<proteinExistence type="inferred from homology"/>
<dbReference type="InterPro" id="IPR045569">
    <property type="entry name" value="Metalloprtase-TldD/E_C"/>
</dbReference>
<accession>A0A1G9QSB4</accession>
<dbReference type="RefSeq" id="WP_089761067.1">
    <property type="nucleotide sequence ID" value="NZ_FNGO01000018.1"/>
</dbReference>
<dbReference type="InterPro" id="IPR036059">
    <property type="entry name" value="TldD/PmbA_sf"/>
</dbReference>
<dbReference type="SUPFAM" id="SSF111283">
    <property type="entry name" value="Putative modulator of DNA gyrase, PmbA/TldD"/>
    <property type="match status" value="1"/>
</dbReference>
<dbReference type="Pfam" id="PF01523">
    <property type="entry name" value="PmbA_TldD_1st"/>
    <property type="match status" value="1"/>
</dbReference>
<protein>
    <submittedName>
        <fullName evidence="8">TldD protein</fullName>
    </submittedName>
</protein>
<dbReference type="STRING" id="321763.SAMN04488692_11810"/>
<dbReference type="EMBL" id="FNGO01000018">
    <property type="protein sequence ID" value="SDM13886.1"/>
    <property type="molecule type" value="Genomic_DNA"/>
</dbReference>
<name>A0A1G9QSB4_9FIRM</name>
<keyword evidence="4" id="KW-0482">Metalloprotease</keyword>
<comment type="similarity">
    <text evidence="1">Belongs to the peptidase U62 family.</text>
</comment>
<dbReference type="AlphaFoldDB" id="A0A1G9QSB4"/>
<organism evidence="8 9">
    <name type="scientific">Halarsenatibacter silvermanii</name>
    <dbReference type="NCBI Taxonomy" id="321763"/>
    <lineage>
        <taxon>Bacteria</taxon>
        <taxon>Bacillati</taxon>
        <taxon>Bacillota</taxon>
        <taxon>Clostridia</taxon>
        <taxon>Halanaerobiales</taxon>
        <taxon>Halarsenatibacteraceae</taxon>
        <taxon>Halarsenatibacter</taxon>
    </lineage>
</organism>
<keyword evidence="2" id="KW-0645">Protease</keyword>